<keyword evidence="1" id="KW-0472">Membrane</keyword>
<accession>A0A0A6RU51</accession>
<dbReference type="AlphaFoldDB" id="A0A0A6RU51"/>
<comment type="caution">
    <text evidence="2">The sequence shown here is derived from an EMBL/GenBank/DDBJ whole genome shotgun (WGS) entry which is preliminary data.</text>
</comment>
<evidence type="ECO:0000313" key="3">
    <source>
        <dbReference type="Proteomes" id="UP000030428"/>
    </source>
</evidence>
<name>A0A0A6RU51_9GAMM</name>
<protein>
    <submittedName>
        <fullName evidence="2">Uncharacterized protein</fullName>
    </submittedName>
</protein>
<proteinExistence type="predicted"/>
<dbReference type="Proteomes" id="UP000030428">
    <property type="component" value="Unassembled WGS sequence"/>
</dbReference>
<keyword evidence="1" id="KW-1133">Transmembrane helix</keyword>
<dbReference type="EMBL" id="JSZA02000115">
    <property type="protein sequence ID" value="KHD07396.1"/>
    <property type="molecule type" value="Genomic_DNA"/>
</dbReference>
<sequence>MLMNEPASFIKSFIEEVNKSLIELNPQAKLTRSQMAWLGFCLTGILLVNGISWAKFERAGLGKYKIGALSWVFRQARLKSKLPAYTVGSLQFINI</sequence>
<keyword evidence="1" id="KW-0812">Transmembrane</keyword>
<gene>
    <name evidence="2" type="ORF">PN36_23455</name>
</gene>
<feature type="transmembrane region" description="Helical" evidence="1">
    <location>
        <begin position="35"/>
        <end position="56"/>
    </location>
</feature>
<evidence type="ECO:0000313" key="2">
    <source>
        <dbReference type="EMBL" id="KHD07396.1"/>
    </source>
</evidence>
<keyword evidence="3" id="KW-1185">Reference proteome</keyword>
<reference evidence="2 3" key="1">
    <citation type="journal article" date="2016" name="Front. Microbiol.">
        <title>Single-Cell (Meta-)Genomics of a Dimorphic Candidatus Thiomargarita nelsonii Reveals Genomic Plasticity.</title>
        <authorList>
            <person name="Flood B.E."/>
            <person name="Fliss P."/>
            <person name="Jones D.S."/>
            <person name="Dick G.J."/>
            <person name="Jain S."/>
            <person name="Kaster A.K."/>
            <person name="Winkel M."/>
            <person name="Mussmann M."/>
            <person name="Bailey J."/>
        </authorList>
    </citation>
    <scope>NUCLEOTIDE SEQUENCE [LARGE SCALE GENOMIC DNA]</scope>
    <source>
        <strain evidence="2">Hydrate Ridge</strain>
    </source>
</reference>
<evidence type="ECO:0000256" key="1">
    <source>
        <dbReference type="SAM" id="Phobius"/>
    </source>
</evidence>
<organism evidence="2 3">
    <name type="scientific">Candidatus Thiomargarita nelsonii</name>
    <dbReference type="NCBI Taxonomy" id="1003181"/>
    <lineage>
        <taxon>Bacteria</taxon>
        <taxon>Pseudomonadati</taxon>
        <taxon>Pseudomonadota</taxon>
        <taxon>Gammaproteobacteria</taxon>
        <taxon>Thiotrichales</taxon>
        <taxon>Thiotrichaceae</taxon>
        <taxon>Thiomargarita</taxon>
    </lineage>
</organism>